<dbReference type="InterPro" id="IPR029000">
    <property type="entry name" value="Cyclophilin-like_dom_sf"/>
</dbReference>
<comment type="caution">
    <text evidence="12">The sequence shown here is derived from an EMBL/GenBank/DDBJ whole genome shotgun (WGS) entry which is preliminary data.</text>
</comment>
<dbReference type="EMBL" id="SPOI01000080">
    <property type="protein sequence ID" value="TIB37993.1"/>
    <property type="molecule type" value="Genomic_DNA"/>
</dbReference>
<feature type="region of interest" description="Disordered" evidence="10">
    <location>
        <begin position="640"/>
        <end position="665"/>
    </location>
</feature>
<keyword evidence="4" id="KW-0697">Rotamase</keyword>
<proteinExistence type="inferred from homology"/>
<dbReference type="EC" id="5.2.1.8" evidence="2"/>
<evidence type="ECO:0000256" key="4">
    <source>
        <dbReference type="ARBA" id="ARBA00023110"/>
    </source>
</evidence>
<evidence type="ECO:0000256" key="6">
    <source>
        <dbReference type="ARBA" id="ARBA00029569"/>
    </source>
</evidence>
<evidence type="ECO:0000256" key="8">
    <source>
        <dbReference type="ARBA" id="ARBA00043067"/>
    </source>
</evidence>
<dbReference type="SUPFAM" id="SSF50891">
    <property type="entry name" value="Cyclophilin-like"/>
    <property type="match status" value="1"/>
</dbReference>
<feature type="compositionally biased region" description="Acidic residues" evidence="10">
    <location>
        <begin position="647"/>
        <end position="665"/>
    </location>
</feature>
<dbReference type="AlphaFoldDB" id="A0A4T0J646"/>
<evidence type="ECO:0000256" key="2">
    <source>
        <dbReference type="ARBA" id="ARBA00013194"/>
    </source>
</evidence>
<reference evidence="12 13" key="1">
    <citation type="submission" date="2019-03" db="EMBL/GenBank/DDBJ databases">
        <title>Sequencing 23 genomes of Wallemia ichthyophaga.</title>
        <authorList>
            <person name="Gostincar C."/>
        </authorList>
    </citation>
    <scope>NUCLEOTIDE SEQUENCE [LARGE SCALE GENOMIC DNA]</scope>
    <source>
        <strain evidence="12 13">EXF-6200</strain>
    </source>
</reference>
<feature type="domain" description="PPIase cyclophilin-type" evidence="11">
    <location>
        <begin position="682"/>
        <end position="838"/>
    </location>
</feature>
<dbReference type="GO" id="GO:0006457">
    <property type="term" value="P:protein folding"/>
    <property type="evidence" value="ECO:0007669"/>
    <property type="project" value="InterPro"/>
</dbReference>
<dbReference type="InterPro" id="IPR020892">
    <property type="entry name" value="Cyclophilin-type_PPIase_CS"/>
</dbReference>
<dbReference type="PROSITE" id="PS00170">
    <property type="entry name" value="CSA_PPIASE_1"/>
    <property type="match status" value="1"/>
</dbReference>
<dbReference type="GO" id="GO:0005737">
    <property type="term" value="C:cytoplasm"/>
    <property type="evidence" value="ECO:0007669"/>
    <property type="project" value="TreeGrafter"/>
</dbReference>
<dbReference type="PRINTS" id="PR00153">
    <property type="entry name" value="CSAPPISMRASE"/>
</dbReference>
<dbReference type="PANTHER" id="PTHR11071:SF561">
    <property type="entry name" value="PEPTIDYL-PROLYL CIS-TRANS ISOMERASE D-RELATED"/>
    <property type="match status" value="1"/>
</dbReference>
<evidence type="ECO:0000256" key="7">
    <source>
        <dbReference type="ARBA" id="ARBA00037940"/>
    </source>
</evidence>
<dbReference type="GO" id="GO:0016018">
    <property type="term" value="F:cyclosporin A binding"/>
    <property type="evidence" value="ECO:0007669"/>
    <property type="project" value="TreeGrafter"/>
</dbReference>
<evidence type="ECO:0000256" key="10">
    <source>
        <dbReference type="SAM" id="MobiDB-lite"/>
    </source>
</evidence>
<dbReference type="GO" id="GO:0003755">
    <property type="term" value="F:peptidyl-prolyl cis-trans isomerase activity"/>
    <property type="evidence" value="ECO:0007669"/>
    <property type="project" value="UniProtKB-KW"/>
</dbReference>
<evidence type="ECO:0000259" key="11">
    <source>
        <dbReference type="PROSITE" id="PS50072"/>
    </source>
</evidence>
<dbReference type="Proteomes" id="UP000310689">
    <property type="component" value="Unassembled WGS sequence"/>
</dbReference>
<dbReference type="FunFam" id="2.40.100.10:FF:000013">
    <property type="entry name" value="Peptidyl-prolyl cis-trans isomerase"/>
    <property type="match status" value="1"/>
</dbReference>
<dbReference type="InterPro" id="IPR002130">
    <property type="entry name" value="Cyclophilin-type_PPIase_dom"/>
</dbReference>
<evidence type="ECO:0000256" key="5">
    <source>
        <dbReference type="ARBA" id="ARBA00023235"/>
    </source>
</evidence>
<dbReference type="PROSITE" id="PS50072">
    <property type="entry name" value="CSA_PPIASE_2"/>
    <property type="match status" value="1"/>
</dbReference>
<gene>
    <name evidence="12" type="ORF">E3P86_01920</name>
</gene>
<feature type="compositionally biased region" description="Basic and acidic residues" evidence="10">
    <location>
        <begin position="563"/>
        <end position="575"/>
    </location>
</feature>
<evidence type="ECO:0000256" key="1">
    <source>
        <dbReference type="ARBA" id="ARBA00000971"/>
    </source>
</evidence>
<dbReference type="Pfam" id="PF00160">
    <property type="entry name" value="Pro_isomerase"/>
    <property type="match status" value="1"/>
</dbReference>
<keyword evidence="5" id="KW-0413">Isomerase</keyword>
<feature type="region of interest" description="Disordered" evidence="10">
    <location>
        <begin position="819"/>
        <end position="839"/>
    </location>
</feature>
<evidence type="ECO:0000313" key="13">
    <source>
        <dbReference type="Proteomes" id="UP000310689"/>
    </source>
</evidence>
<name>A0A4T0J646_WALIC</name>
<sequence length="839" mass="94611">MGSLTKLPSELWSCVLEQLEPRDQSSSTAALMIAFPKAPVDFKHVWTHIHLRNELQVKALNLKLVNDKEMKISLQREPFLGQSLRHSALLGDPYYLINVYEVLKQAHLLSLFVGPAFAPEHLAELFRKPRRNLKTLNIHFRPYLKRRSYYQFLKGAYFDSTLEELARRWPINANLTRVSFIQDNPPSIEYKASKERLPIEEEESVELVDHSTYLNSYSGGPSTMFRNKLLTEDLPKKFAHPIVFFNLSHCLTQFASSDFASSVEHFRLRVPQRDVATSLSVQGSLPRVTSLDLSTTTIRVGGPDANLASLLRRLSKLQYLVLDQTDVLGADRKFINLVARDRAKKAARAIGQLCATTGLVRAKLLQARINEWVAEQRATFVGMNEAMMRQVNIQDIQENQGRRDQIPEQSTSSRRRINTGRRAFQANFSLREQTETGSAPRLSSAARAYLKHAPVEYVVLAELPCLKAITVGVRDCVKQARRDEWQRDFEKGWKEGCSKVVESINSSYRGWIKSREDEDRARDLRERREGREGRETDSHRDRGKQQQKYKKYGKSSNNVSQNRGDRGEERRKKVELIRIDEEGDIVTSEDRIRGSTLPNGFAEEFQGMRACLSEEEVLKMISRGSDKMFQVPKFCSVGKCEHPAEMNDSDSDEDEDDDDDNDVDDVDDVMGCPRGSKMSNVFFDVSAGGSPLGRIVFQLADNVVPKTARNFRELCTGQNGFGYAGSGFHRVIPSFMLQGGDFTNHNGTGGKSIYGQKFEDENFTLKHTKPGQLSMANAGKNTNGSQFFITTVPCSWLDGAHVVFGEVVEGLDIVKKVESLGSGSGKPKTEIKITNSGTV</sequence>
<dbReference type="PANTHER" id="PTHR11071">
    <property type="entry name" value="PEPTIDYL-PROLYL CIS-TRANS ISOMERASE"/>
    <property type="match status" value="1"/>
</dbReference>
<protein>
    <recommendedName>
        <fullName evidence="3">Peptidyl-prolyl cis-trans isomerase</fullName>
        <ecNumber evidence="2">5.2.1.8</ecNumber>
    </recommendedName>
    <alternativeName>
        <fullName evidence="9">Cyclophilin</fullName>
    </alternativeName>
    <alternativeName>
        <fullName evidence="8">Cyclosporin A-binding protein</fullName>
    </alternativeName>
    <alternativeName>
        <fullName evidence="6">Rotamase</fullName>
    </alternativeName>
</protein>
<feature type="compositionally biased region" description="Basic and acidic residues" evidence="10">
    <location>
        <begin position="519"/>
        <end position="544"/>
    </location>
</feature>
<evidence type="ECO:0000256" key="3">
    <source>
        <dbReference type="ARBA" id="ARBA00021047"/>
    </source>
</evidence>
<comment type="catalytic activity">
    <reaction evidence="1">
        <text>[protein]-peptidylproline (omega=180) = [protein]-peptidylproline (omega=0)</text>
        <dbReference type="Rhea" id="RHEA:16237"/>
        <dbReference type="Rhea" id="RHEA-COMP:10747"/>
        <dbReference type="Rhea" id="RHEA-COMP:10748"/>
        <dbReference type="ChEBI" id="CHEBI:83833"/>
        <dbReference type="ChEBI" id="CHEBI:83834"/>
        <dbReference type="EC" id="5.2.1.8"/>
    </reaction>
</comment>
<comment type="similarity">
    <text evidence="7">Belongs to the cyclophilin-type PPIase family. PPIase A subfamily.</text>
</comment>
<accession>A0A4T0J646</accession>
<evidence type="ECO:0000313" key="12">
    <source>
        <dbReference type="EMBL" id="TIB37993.1"/>
    </source>
</evidence>
<feature type="region of interest" description="Disordered" evidence="10">
    <location>
        <begin position="397"/>
        <end position="417"/>
    </location>
</feature>
<feature type="region of interest" description="Disordered" evidence="10">
    <location>
        <begin position="519"/>
        <end position="575"/>
    </location>
</feature>
<organism evidence="12 13">
    <name type="scientific">Wallemia ichthyophaga</name>
    <dbReference type="NCBI Taxonomy" id="245174"/>
    <lineage>
        <taxon>Eukaryota</taxon>
        <taxon>Fungi</taxon>
        <taxon>Dikarya</taxon>
        <taxon>Basidiomycota</taxon>
        <taxon>Wallemiomycotina</taxon>
        <taxon>Wallemiomycetes</taxon>
        <taxon>Wallemiales</taxon>
        <taxon>Wallemiaceae</taxon>
        <taxon>Wallemia</taxon>
    </lineage>
</organism>
<dbReference type="CDD" id="cd01926">
    <property type="entry name" value="cyclophilin_ABH_like"/>
    <property type="match status" value="1"/>
</dbReference>
<evidence type="ECO:0000256" key="9">
    <source>
        <dbReference type="ARBA" id="ARBA00081826"/>
    </source>
</evidence>
<dbReference type="Gene3D" id="2.40.100.10">
    <property type="entry name" value="Cyclophilin-like"/>
    <property type="match status" value="1"/>
</dbReference>